<name>A0A7J6TZN1_PEROL</name>
<comment type="caution">
    <text evidence="2">The sequence shown here is derived from an EMBL/GenBank/DDBJ whole genome shotgun (WGS) entry which is preliminary data.</text>
</comment>
<dbReference type="AlphaFoldDB" id="A0A7J6TZN1"/>
<dbReference type="Proteomes" id="UP000574390">
    <property type="component" value="Unassembled WGS sequence"/>
</dbReference>
<evidence type="ECO:0000313" key="3">
    <source>
        <dbReference type="Proteomes" id="UP000574390"/>
    </source>
</evidence>
<gene>
    <name evidence="2" type="ORF">FOZ62_026457</name>
</gene>
<evidence type="ECO:0000313" key="2">
    <source>
        <dbReference type="EMBL" id="KAF4750713.1"/>
    </source>
</evidence>
<reference evidence="2 3" key="1">
    <citation type="submission" date="2020-04" db="EMBL/GenBank/DDBJ databases">
        <title>Perkinsus olseni comparative genomics.</title>
        <authorList>
            <person name="Bogema D.R."/>
        </authorList>
    </citation>
    <scope>NUCLEOTIDE SEQUENCE [LARGE SCALE GENOMIC DNA]</scope>
    <source>
        <strain evidence="2">ATCC PRA-205</strain>
    </source>
</reference>
<proteinExistence type="predicted"/>
<organism evidence="2 3">
    <name type="scientific">Perkinsus olseni</name>
    <name type="common">Perkinsus atlanticus</name>
    <dbReference type="NCBI Taxonomy" id="32597"/>
    <lineage>
        <taxon>Eukaryota</taxon>
        <taxon>Sar</taxon>
        <taxon>Alveolata</taxon>
        <taxon>Perkinsozoa</taxon>
        <taxon>Perkinsea</taxon>
        <taxon>Perkinsida</taxon>
        <taxon>Perkinsidae</taxon>
        <taxon>Perkinsus</taxon>
    </lineage>
</organism>
<feature type="non-terminal residue" evidence="2">
    <location>
        <position position="243"/>
    </location>
</feature>
<protein>
    <submittedName>
        <fullName evidence="2">Uncharacterized protein</fullName>
    </submittedName>
</protein>
<dbReference type="EMBL" id="JABANM010003539">
    <property type="protein sequence ID" value="KAF4750713.1"/>
    <property type="molecule type" value="Genomic_DNA"/>
</dbReference>
<evidence type="ECO:0000256" key="1">
    <source>
        <dbReference type="SAM" id="MobiDB-lite"/>
    </source>
</evidence>
<feature type="compositionally biased region" description="Gly residues" evidence="1">
    <location>
        <begin position="1"/>
        <end position="10"/>
    </location>
</feature>
<sequence length="243" mass="25780">MGGKKGGSKAGGSKQHGKAGSMDDADDPTSSQYKVNACIVLAENFDEGCQTETLFGEGATATGQSDRITGLLPLPGGTTLLQRTVDLALDTLHMRSVYVLCRQCNTSTVEGTLARSKRMTVTGVPDTCTSVCEVLRAFGSGVTQCPLAQQDFLLLRGDSLAQPSIVKPIYDSVLEYHTSRRKVAKSEYLMTRIFVSASVHSTSCDDVLTNIVVGTGGTGEAKGQLSDNLKQQGITIGELLHWS</sequence>
<feature type="region of interest" description="Disordered" evidence="1">
    <location>
        <begin position="1"/>
        <end position="28"/>
    </location>
</feature>
<accession>A0A7J6TZN1</accession>